<dbReference type="SUPFAM" id="SSF46689">
    <property type="entry name" value="Homeodomain-like"/>
    <property type="match status" value="1"/>
</dbReference>
<keyword evidence="3" id="KW-0805">Transcription regulation</keyword>
<feature type="compositionally biased region" description="Low complexity" evidence="7">
    <location>
        <begin position="299"/>
        <end position="312"/>
    </location>
</feature>
<reference evidence="10 11" key="1">
    <citation type="submission" date="2017-09" db="EMBL/GenBank/DDBJ databases">
        <title>WGS assembly of Aquilegia coerulea Goldsmith.</title>
        <authorList>
            <person name="Hodges S."/>
            <person name="Kramer E."/>
            <person name="Nordborg M."/>
            <person name="Tomkins J."/>
            <person name="Borevitz J."/>
            <person name="Derieg N."/>
            <person name="Yan J."/>
            <person name="Mihaltcheva S."/>
            <person name="Hayes R.D."/>
            <person name="Rokhsar D."/>
        </authorList>
    </citation>
    <scope>NUCLEOTIDE SEQUENCE [LARGE SCALE GENOMIC DNA]</scope>
    <source>
        <strain evidence="11">cv. Goldsmith</strain>
    </source>
</reference>
<evidence type="ECO:0000256" key="6">
    <source>
        <dbReference type="ARBA" id="ARBA00023242"/>
    </source>
</evidence>
<dbReference type="PANTHER" id="PTHR47999:SF6">
    <property type="entry name" value="MYB-RELATED PROTEIN P"/>
    <property type="match status" value="1"/>
</dbReference>
<evidence type="ECO:0000313" key="10">
    <source>
        <dbReference type="EMBL" id="PIA61158.1"/>
    </source>
</evidence>
<dbReference type="EMBL" id="KZ305020">
    <property type="protein sequence ID" value="PIA61158.1"/>
    <property type="molecule type" value="Genomic_DNA"/>
</dbReference>
<feature type="domain" description="Myb-like" evidence="8">
    <location>
        <begin position="62"/>
        <end position="112"/>
    </location>
</feature>
<evidence type="ECO:0000256" key="2">
    <source>
        <dbReference type="ARBA" id="ARBA00022737"/>
    </source>
</evidence>
<dbReference type="AlphaFoldDB" id="A0A2G5EZH9"/>
<comment type="subcellular location">
    <subcellularLocation>
        <location evidence="1">Nucleus</location>
    </subcellularLocation>
</comment>
<feature type="domain" description="HTH myb-type" evidence="9">
    <location>
        <begin position="9"/>
        <end position="61"/>
    </location>
</feature>
<dbReference type="SMART" id="SM00717">
    <property type="entry name" value="SANT"/>
    <property type="match status" value="2"/>
</dbReference>
<proteinExistence type="predicted"/>
<dbReference type="InParanoid" id="A0A2G5EZH9"/>
<sequence>MGRAPCCEKVGLKKGRWTAEEDEILSKYIDANGEGSWRSLPKNAGLKRCGKSCRLRWINYLRGDLKRGNITPEEEDTIIKMHNTLGNRWSLIAGHLPGRTDNEIKNYWNSHLSRRIQTFRRPFVESPPKVMIDIVKMRGECKRKGRTSRAAMKKNNIMNNPHKIPSIVKKVFVNKSEEGEKSIEGVLIPSTPLQEEKLKDVKESQNNPVQGPNLASENIGIILNSSEERECVRSSSLNGDDSEDGILGPYQGLESCKLFGGDIIMGDWVLLSPSGILPHNNEEKQNVAIHPLSSEEQLGLLGSTSNGNMASSEEGESGGISSSNGAAESGEWYSSCSMTSCFEDDWVNWDWEGVVESPNNKKFLSNEGEELLSWLWDNNDSGKGGEMLMDCEEQNKALAAWLLS</sequence>
<dbReference type="FunFam" id="1.10.10.60:FF:000231">
    <property type="entry name" value="Myb transcription factor"/>
    <property type="match status" value="1"/>
</dbReference>
<dbReference type="FunCoup" id="A0A2G5EZH9">
    <property type="interactions" value="326"/>
</dbReference>
<dbReference type="GO" id="GO:0006950">
    <property type="term" value="P:response to stress"/>
    <property type="evidence" value="ECO:0007669"/>
    <property type="project" value="UniProtKB-ARBA"/>
</dbReference>
<dbReference type="CDD" id="cd00167">
    <property type="entry name" value="SANT"/>
    <property type="match status" value="2"/>
</dbReference>
<feature type="domain" description="HTH myb-type" evidence="9">
    <location>
        <begin position="62"/>
        <end position="116"/>
    </location>
</feature>
<keyword evidence="2" id="KW-0677">Repeat</keyword>
<dbReference type="OrthoDB" id="2143914at2759"/>
<keyword evidence="6" id="KW-0539">Nucleus</keyword>
<dbReference type="PANTHER" id="PTHR47999">
    <property type="entry name" value="TRANSCRIPTION FACTOR MYB8-RELATED-RELATED"/>
    <property type="match status" value="1"/>
</dbReference>
<evidence type="ECO:0000256" key="1">
    <source>
        <dbReference type="ARBA" id="ARBA00004123"/>
    </source>
</evidence>
<evidence type="ECO:0000259" key="8">
    <source>
        <dbReference type="PROSITE" id="PS50090"/>
    </source>
</evidence>
<name>A0A2G5EZH9_AQUCA</name>
<evidence type="ECO:0000256" key="3">
    <source>
        <dbReference type="ARBA" id="ARBA00023015"/>
    </source>
</evidence>
<evidence type="ECO:0000256" key="4">
    <source>
        <dbReference type="ARBA" id="ARBA00023125"/>
    </source>
</evidence>
<evidence type="ECO:0000259" key="9">
    <source>
        <dbReference type="PROSITE" id="PS51294"/>
    </source>
</evidence>
<dbReference type="Proteomes" id="UP000230069">
    <property type="component" value="Unassembled WGS sequence"/>
</dbReference>
<feature type="domain" description="Myb-like" evidence="8">
    <location>
        <begin position="9"/>
        <end position="61"/>
    </location>
</feature>
<dbReference type="InterPro" id="IPR017930">
    <property type="entry name" value="Myb_dom"/>
</dbReference>
<protein>
    <submittedName>
        <fullName evidence="10">Uncharacterized protein</fullName>
    </submittedName>
</protein>
<dbReference type="GO" id="GO:0005634">
    <property type="term" value="C:nucleus"/>
    <property type="evidence" value="ECO:0007669"/>
    <property type="project" value="UniProtKB-SubCell"/>
</dbReference>
<dbReference type="GO" id="GO:0043565">
    <property type="term" value="F:sequence-specific DNA binding"/>
    <property type="evidence" value="ECO:0007669"/>
    <property type="project" value="UniProtKB-ARBA"/>
</dbReference>
<feature type="region of interest" description="Disordered" evidence="7">
    <location>
        <begin position="299"/>
        <end position="326"/>
    </location>
</feature>
<dbReference type="InterPro" id="IPR015495">
    <property type="entry name" value="Myb_TF_plants"/>
</dbReference>
<dbReference type="InterPro" id="IPR009057">
    <property type="entry name" value="Homeodomain-like_sf"/>
</dbReference>
<organism evidence="10 11">
    <name type="scientific">Aquilegia coerulea</name>
    <name type="common">Rocky mountain columbine</name>
    <dbReference type="NCBI Taxonomy" id="218851"/>
    <lineage>
        <taxon>Eukaryota</taxon>
        <taxon>Viridiplantae</taxon>
        <taxon>Streptophyta</taxon>
        <taxon>Embryophyta</taxon>
        <taxon>Tracheophyta</taxon>
        <taxon>Spermatophyta</taxon>
        <taxon>Magnoliopsida</taxon>
        <taxon>Ranunculales</taxon>
        <taxon>Ranunculaceae</taxon>
        <taxon>Thalictroideae</taxon>
        <taxon>Aquilegia</taxon>
    </lineage>
</organism>
<dbReference type="PROSITE" id="PS50090">
    <property type="entry name" value="MYB_LIKE"/>
    <property type="match status" value="2"/>
</dbReference>
<dbReference type="GO" id="GO:0045893">
    <property type="term" value="P:positive regulation of DNA-templated transcription"/>
    <property type="evidence" value="ECO:0007669"/>
    <property type="project" value="UniProtKB-ARBA"/>
</dbReference>
<dbReference type="Pfam" id="PF00249">
    <property type="entry name" value="Myb_DNA-binding"/>
    <property type="match status" value="2"/>
</dbReference>
<dbReference type="InterPro" id="IPR001005">
    <property type="entry name" value="SANT/Myb"/>
</dbReference>
<dbReference type="GO" id="GO:0046148">
    <property type="term" value="P:pigment biosynthetic process"/>
    <property type="evidence" value="ECO:0007669"/>
    <property type="project" value="UniProtKB-ARBA"/>
</dbReference>
<dbReference type="PROSITE" id="PS51294">
    <property type="entry name" value="HTH_MYB"/>
    <property type="match status" value="2"/>
</dbReference>
<gene>
    <name evidence="10" type="ORF">AQUCO_00300583v1</name>
</gene>
<dbReference type="Gene3D" id="1.10.10.60">
    <property type="entry name" value="Homeodomain-like"/>
    <property type="match status" value="2"/>
</dbReference>
<keyword evidence="5" id="KW-0804">Transcription</keyword>
<keyword evidence="11" id="KW-1185">Reference proteome</keyword>
<accession>A0A2G5EZH9</accession>
<dbReference type="FunFam" id="1.10.10.60:FF:000121">
    <property type="entry name" value="Myb transcription factor"/>
    <property type="match status" value="1"/>
</dbReference>
<evidence type="ECO:0000313" key="11">
    <source>
        <dbReference type="Proteomes" id="UP000230069"/>
    </source>
</evidence>
<evidence type="ECO:0000256" key="5">
    <source>
        <dbReference type="ARBA" id="ARBA00023163"/>
    </source>
</evidence>
<evidence type="ECO:0000256" key="7">
    <source>
        <dbReference type="SAM" id="MobiDB-lite"/>
    </source>
</evidence>
<keyword evidence="4" id="KW-0238">DNA-binding</keyword>